<dbReference type="RefSeq" id="WP_056994844.1">
    <property type="nucleotide sequence ID" value="NZ_JQBA01000041.1"/>
</dbReference>
<dbReference type="Pfam" id="PF13274">
    <property type="entry name" value="SocA_Panacea"/>
    <property type="match status" value="1"/>
</dbReference>
<name>A0A0R2GWB8_9LACO</name>
<evidence type="ECO:0000313" key="2">
    <source>
        <dbReference type="EMBL" id="KRN43670.1"/>
    </source>
</evidence>
<accession>A0A0R2GWB8</accession>
<evidence type="ECO:0000259" key="1">
    <source>
        <dbReference type="Pfam" id="PF13274"/>
    </source>
</evidence>
<dbReference type="InterPro" id="IPR025272">
    <property type="entry name" value="SocA_Panacea"/>
</dbReference>
<proteinExistence type="predicted"/>
<dbReference type="PATRIC" id="fig|148604.4.peg.1493"/>
<feature type="domain" description="Antitoxin SocA-like Panacea" evidence="1">
    <location>
        <begin position="109"/>
        <end position="209"/>
    </location>
</feature>
<dbReference type="Proteomes" id="UP000051639">
    <property type="component" value="Unassembled WGS sequence"/>
</dbReference>
<dbReference type="OrthoDB" id="2237225at2"/>
<dbReference type="EMBL" id="JQBA01000041">
    <property type="protein sequence ID" value="KRN43670.1"/>
    <property type="molecule type" value="Genomic_DNA"/>
</dbReference>
<sequence length="235" mass="27544">MIHLIALSKLSDKEFAYHYATDDIKEFIEKKAELVNIPERLLPLFSVHIVKTDSKDFESVQRMDPYFESAVEIKSTKEFIYYLQSNSALNSVDVASFLEQRYNLGAFPLQKILYYVYSELLVRFKRPPFSANFVAYEKGPVDKDTYRTYKYSNELLAINTEFDKKISGIKKGNEYLKVIDEVVKTYSECFSEAWNNEEKNLTHQQGTPWSRAHEKGYNEPITDDDILKYHHLETV</sequence>
<reference evidence="2 3" key="1">
    <citation type="journal article" date="2015" name="Genome Announc.">
        <title>Expanding the biotechnology potential of lactobacilli through comparative genomics of 213 strains and associated genera.</title>
        <authorList>
            <person name="Sun Z."/>
            <person name="Harris H.M."/>
            <person name="McCann A."/>
            <person name="Guo C."/>
            <person name="Argimon S."/>
            <person name="Zhang W."/>
            <person name="Yang X."/>
            <person name="Jeffery I.B."/>
            <person name="Cooney J.C."/>
            <person name="Kagawa T.F."/>
            <person name="Liu W."/>
            <person name="Song Y."/>
            <person name="Salvetti E."/>
            <person name="Wrobel A."/>
            <person name="Rasinkangas P."/>
            <person name="Parkhill J."/>
            <person name="Rea M.C."/>
            <person name="O'Sullivan O."/>
            <person name="Ritari J."/>
            <person name="Douillard F.P."/>
            <person name="Paul Ross R."/>
            <person name="Yang R."/>
            <person name="Briner A.E."/>
            <person name="Felis G.E."/>
            <person name="de Vos W.M."/>
            <person name="Barrangou R."/>
            <person name="Klaenhammer T.R."/>
            <person name="Caufield P.W."/>
            <person name="Cui Y."/>
            <person name="Zhang H."/>
            <person name="O'Toole P.W."/>
        </authorList>
    </citation>
    <scope>NUCLEOTIDE SEQUENCE [LARGE SCALE GENOMIC DNA]</scope>
    <source>
        <strain evidence="2 3">DSM 14792</strain>
    </source>
</reference>
<evidence type="ECO:0000313" key="3">
    <source>
        <dbReference type="Proteomes" id="UP000051639"/>
    </source>
</evidence>
<protein>
    <recommendedName>
        <fullName evidence="1">Antitoxin SocA-like Panacea domain-containing protein</fullName>
    </recommendedName>
</protein>
<comment type="caution">
    <text evidence="2">The sequence shown here is derived from an EMBL/GenBank/DDBJ whole genome shotgun (WGS) entry which is preliminary data.</text>
</comment>
<dbReference type="AlphaFoldDB" id="A0A0R2GWB8"/>
<keyword evidence="3" id="KW-1185">Reference proteome</keyword>
<organism evidence="2 3">
    <name type="scientific">Limosilactobacillus ingluviei</name>
    <dbReference type="NCBI Taxonomy" id="148604"/>
    <lineage>
        <taxon>Bacteria</taxon>
        <taxon>Bacillati</taxon>
        <taxon>Bacillota</taxon>
        <taxon>Bacilli</taxon>
        <taxon>Lactobacillales</taxon>
        <taxon>Lactobacillaceae</taxon>
        <taxon>Limosilactobacillus</taxon>
    </lineage>
</organism>
<gene>
    <name evidence="2" type="ORF">IV41_GL001458</name>
</gene>